<evidence type="ECO:0000313" key="2">
    <source>
        <dbReference type="EMBL" id="QFS44031.1"/>
    </source>
</evidence>
<evidence type="ECO:0000256" key="1">
    <source>
        <dbReference type="SAM" id="MobiDB-lite"/>
    </source>
</evidence>
<dbReference type="Proteomes" id="UP000326678">
    <property type="component" value="Chromosome Gxm1"/>
</dbReference>
<feature type="compositionally biased region" description="Polar residues" evidence="1">
    <location>
        <begin position="24"/>
        <end position="38"/>
    </location>
</feature>
<accession>A0A5P8VUM7</accession>
<organism evidence="2 3">
    <name type="scientific">Nostoc sphaeroides CCNUC1</name>
    <dbReference type="NCBI Taxonomy" id="2653204"/>
    <lineage>
        <taxon>Bacteria</taxon>
        <taxon>Bacillati</taxon>
        <taxon>Cyanobacteriota</taxon>
        <taxon>Cyanophyceae</taxon>
        <taxon>Nostocales</taxon>
        <taxon>Nostocaceae</taxon>
        <taxon>Nostoc</taxon>
    </lineage>
</organism>
<proteinExistence type="predicted"/>
<name>A0A5P8VUM7_9NOSO</name>
<feature type="region of interest" description="Disordered" evidence="1">
    <location>
        <begin position="1"/>
        <end position="38"/>
    </location>
</feature>
<protein>
    <submittedName>
        <fullName evidence="2">Uncharacterized protein</fullName>
    </submittedName>
</protein>
<reference evidence="2 3" key="1">
    <citation type="submission" date="2019-10" db="EMBL/GenBank/DDBJ databases">
        <title>Genomic and transcriptomic insights into the perfect genentic adaptation of a filamentous nitrogen-fixing cyanobacterium to rice fields.</title>
        <authorList>
            <person name="Chen Z."/>
        </authorList>
    </citation>
    <scope>NUCLEOTIDE SEQUENCE [LARGE SCALE GENOMIC DNA]</scope>
    <source>
        <strain evidence="2">CCNUC1</strain>
    </source>
</reference>
<keyword evidence="3" id="KW-1185">Reference proteome</keyword>
<dbReference type="AlphaFoldDB" id="A0A5P8VUM7"/>
<gene>
    <name evidence="2" type="ORF">GXM_01504</name>
</gene>
<dbReference type="EMBL" id="CP045226">
    <property type="protein sequence ID" value="QFS44031.1"/>
    <property type="molecule type" value="Genomic_DNA"/>
</dbReference>
<sequence>MQGSHCGLGVSPSGGGSAVLGSPQVEQLPSSGVETTGV</sequence>
<evidence type="ECO:0000313" key="3">
    <source>
        <dbReference type="Proteomes" id="UP000326678"/>
    </source>
</evidence>
<dbReference type="KEGG" id="nsh:GXM_01504"/>